<evidence type="ECO:0000313" key="1">
    <source>
        <dbReference type="EMBL" id="GFD10156.1"/>
    </source>
</evidence>
<protein>
    <submittedName>
        <fullName evidence="1">Uncharacterized protein</fullName>
    </submittedName>
</protein>
<feature type="non-terminal residue" evidence="1">
    <location>
        <position position="1"/>
    </location>
</feature>
<comment type="caution">
    <text evidence="1">The sequence shown here is derived from an EMBL/GenBank/DDBJ whole genome shotgun (WGS) entry which is preliminary data.</text>
</comment>
<reference evidence="1" key="1">
    <citation type="journal article" date="2019" name="Sci. Rep.">
        <title>Draft genome of Tanacetum cinerariifolium, the natural source of mosquito coil.</title>
        <authorList>
            <person name="Yamashiro T."/>
            <person name="Shiraishi A."/>
            <person name="Satake H."/>
            <person name="Nakayama K."/>
        </authorList>
    </citation>
    <scope>NUCLEOTIDE SEQUENCE</scope>
</reference>
<dbReference type="EMBL" id="BKCJ011250440">
    <property type="protein sequence ID" value="GFD10156.1"/>
    <property type="molecule type" value="Genomic_DNA"/>
</dbReference>
<proteinExistence type="predicted"/>
<organism evidence="1">
    <name type="scientific">Tanacetum cinerariifolium</name>
    <name type="common">Dalmatian daisy</name>
    <name type="synonym">Chrysanthemum cinerariifolium</name>
    <dbReference type="NCBI Taxonomy" id="118510"/>
    <lineage>
        <taxon>Eukaryota</taxon>
        <taxon>Viridiplantae</taxon>
        <taxon>Streptophyta</taxon>
        <taxon>Embryophyta</taxon>
        <taxon>Tracheophyta</taxon>
        <taxon>Spermatophyta</taxon>
        <taxon>Magnoliopsida</taxon>
        <taxon>eudicotyledons</taxon>
        <taxon>Gunneridae</taxon>
        <taxon>Pentapetalae</taxon>
        <taxon>asterids</taxon>
        <taxon>campanulids</taxon>
        <taxon>Asterales</taxon>
        <taxon>Asteraceae</taxon>
        <taxon>Asteroideae</taxon>
        <taxon>Anthemideae</taxon>
        <taxon>Anthemidinae</taxon>
        <taxon>Tanacetum</taxon>
    </lineage>
</organism>
<sequence length="155" mass="16513">LQRVAAGLRSLLPREDTASYTLAEALPWLWAVAARTKFPEREFAEWPALPGADYPGVRGPWAPSWELKVETTKHPKRPFAPVALLATRTLSEYGASTLAVGVGDSVALLAGAAQPKRATLARGALGCLDRQARNHGARRAAGGTVHAARRGASIR</sequence>
<name>A0A699TM01_TANCI</name>
<gene>
    <name evidence="1" type="ORF">Tci_882125</name>
</gene>
<dbReference type="AlphaFoldDB" id="A0A699TM01"/>
<accession>A0A699TM01</accession>